<dbReference type="PROSITE" id="PS51186">
    <property type="entry name" value="GNAT"/>
    <property type="match status" value="1"/>
</dbReference>
<accession>A0ABV0BZC4</accession>
<proteinExistence type="predicted"/>
<dbReference type="EMBL" id="JBDJNQ010000011">
    <property type="protein sequence ID" value="MEN5379633.1"/>
    <property type="molecule type" value="Genomic_DNA"/>
</dbReference>
<dbReference type="Gene3D" id="3.40.630.30">
    <property type="match status" value="1"/>
</dbReference>
<protein>
    <submittedName>
        <fullName evidence="2">GNAT family N-acetyltransferase</fullName>
    </submittedName>
</protein>
<dbReference type="Pfam" id="PF13302">
    <property type="entry name" value="Acetyltransf_3"/>
    <property type="match status" value="1"/>
</dbReference>
<dbReference type="SUPFAM" id="SSF55729">
    <property type="entry name" value="Acyl-CoA N-acyltransferases (Nat)"/>
    <property type="match status" value="1"/>
</dbReference>
<dbReference type="InterPro" id="IPR000182">
    <property type="entry name" value="GNAT_dom"/>
</dbReference>
<name>A0ABV0BZC4_9SPHI</name>
<evidence type="ECO:0000259" key="1">
    <source>
        <dbReference type="PROSITE" id="PS51186"/>
    </source>
</evidence>
<dbReference type="PANTHER" id="PTHR43792">
    <property type="entry name" value="GNAT FAMILY, PUTATIVE (AFU_ORTHOLOGUE AFUA_3G00765)-RELATED-RELATED"/>
    <property type="match status" value="1"/>
</dbReference>
<evidence type="ECO:0000313" key="2">
    <source>
        <dbReference type="EMBL" id="MEN5379633.1"/>
    </source>
</evidence>
<dbReference type="Proteomes" id="UP001409291">
    <property type="component" value="Unassembled WGS sequence"/>
</dbReference>
<feature type="domain" description="N-acetyltransferase" evidence="1">
    <location>
        <begin position="33"/>
        <end position="179"/>
    </location>
</feature>
<keyword evidence="3" id="KW-1185">Reference proteome</keyword>
<dbReference type="InterPro" id="IPR051531">
    <property type="entry name" value="N-acetyltransferase"/>
</dbReference>
<evidence type="ECO:0000313" key="3">
    <source>
        <dbReference type="Proteomes" id="UP001409291"/>
    </source>
</evidence>
<organism evidence="2 3">
    <name type="scientific">Sphingobacterium kitahiroshimense</name>
    <dbReference type="NCBI Taxonomy" id="470446"/>
    <lineage>
        <taxon>Bacteria</taxon>
        <taxon>Pseudomonadati</taxon>
        <taxon>Bacteroidota</taxon>
        <taxon>Sphingobacteriia</taxon>
        <taxon>Sphingobacteriales</taxon>
        <taxon>Sphingobacteriaceae</taxon>
        <taxon>Sphingobacterium</taxon>
    </lineage>
</organism>
<dbReference type="InterPro" id="IPR016181">
    <property type="entry name" value="Acyl_CoA_acyltransferase"/>
</dbReference>
<sequence length="179" mass="20743">MNDKNVGTKVKDISHHMLLNNVLLKYIDITDTINIHKLRTDPEVNKFMKRDLNQCLEEVQSLIEERMDTTHYFTINTRDTQQFAGTITIWRINIEKNSAELGYALLPEFQGKGLMSSAIQLVLNYAIFTLKLNHIEAKTVRDNIKSRQLLEKNGFILLPDVIDENNADNVIYAYTMKQN</sequence>
<comment type="caution">
    <text evidence="2">The sequence shown here is derived from an EMBL/GenBank/DDBJ whole genome shotgun (WGS) entry which is preliminary data.</text>
</comment>
<dbReference type="PANTHER" id="PTHR43792:SF1">
    <property type="entry name" value="N-ACETYLTRANSFERASE DOMAIN-CONTAINING PROTEIN"/>
    <property type="match status" value="1"/>
</dbReference>
<dbReference type="RefSeq" id="WP_346582488.1">
    <property type="nucleotide sequence ID" value="NZ_JBDJNQ010000011.1"/>
</dbReference>
<dbReference type="CDD" id="cd04301">
    <property type="entry name" value="NAT_SF"/>
    <property type="match status" value="1"/>
</dbReference>
<reference evidence="2 3" key="1">
    <citation type="submission" date="2024-04" db="EMBL/GenBank/DDBJ databases">
        <title>WGS of bacteria from Torrens River.</title>
        <authorList>
            <person name="Wyrsch E.R."/>
            <person name="Drigo B."/>
        </authorList>
    </citation>
    <scope>NUCLEOTIDE SEQUENCE [LARGE SCALE GENOMIC DNA]</scope>
    <source>
        <strain evidence="2 3">TWI391</strain>
    </source>
</reference>
<gene>
    <name evidence="2" type="ORF">ABE541_20360</name>
</gene>